<comment type="caution">
    <text evidence="3">The sequence shown here is derived from an EMBL/GenBank/DDBJ whole genome shotgun (WGS) entry which is preliminary data.</text>
</comment>
<dbReference type="EMBL" id="JAGTJS010000007">
    <property type="protein sequence ID" value="KAH7263929.1"/>
    <property type="molecule type" value="Genomic_DNA"/>
</dbReference>
<gene>
    <name evidence="3" type="ORF">B0J15DRAFT_258183</name>
</gene>
<name>A0A9P9HUC9_FUSSL</name>
<keyword evidence="4" id="KW-1185">Reference proteome</keyword>
<dbReference type="GO" id="GO:0005262">
    <property type="term" value="F:calcium channel activity"/>
    <property type="evidence" value="ECO:0007669"/>
    <property type="project" value="InterPro"/>
</dbReference>
<dbReference type="Proteomes" id="UP000736672">
    <property type="component" value="Unassembled WGS sequence"/>
</dbReference>
<protein>
    <submittedName>
        <fullName evidence="3">Stretch-activated Ca2+-permeable channel component-domain-containing protein</fullName>
    </submittedName>
</protein>
<dbReference type="PANTHER" id="PTHR39142">
    <property type="entry name" value="MID1P"/>
    <property type="match status" value="1"/>
</dbReference>
<dbReference type="AlphaFoldDB" id="A0A9P9HUC9"/>
<dbReference type="PANTHER" id="PTHR39142:SF1">
    <property type="entry name" value="AEL197CP"/>
    <property type="match status" value="1"/>
</dbReference>
<organism evidence="3 4">
    <name type="scientific">Fusarium solani</name>
    <name type="common">Filamentous fungus</name>
    <dbReference type="NCBI Taxonomy" id="169388"/>
    <lineage>
        <taxon>Eukaryota</taxon>
        <taxon>Fungi</taxon>
        <taxon>Dikarya</taxon>
        <taxon>Ascomycota</taxon>
        <taxon>Pezizomycotina</taxon>
        <taxon>Sordariomycetes</taxon>
        <taxon>Hypocreomycetidae</taxon>
        <taxon>Hypocreales</taxon>
        <taxon>Nectriaceae</taxon>
        <taxon>Fusarium</taxon>
        <taxon>Fusarium solani species complex</taxon>
    </lineage>
</organism>
<evidence type="ECO:0000313" key="3">
    <source>
        <dbReference type="EMBL" id="KAH7263929.1"/>
    </source>
</evidence>
<feature type="region of interest" description="Disordered" evidence="1">
    <location>
        <begin position="70"/>
        <end position="101"/>
    </location>
</feature>
<evidence type="ECO:0000256" key="2">
    <source>
        <dbReference type="SAM" id="SignalP"/>
    </source>
</evidence>
<dbReference type="OrthoDB" id="5405745at2759"/>
<dbReference type="InterPro" id="IPR024338">
    <property type="entry name" value="MID1/Yam8"/>
</dbReference>
<dbReference type="GO" id="GO:0098703">
    <property type="term" value="P:calcium ion import across plasma membrane"/>
    <property type="evidence" value="ECO:0007669"/>
    <property type="project" value="InterPro"/>
</dbReference>
<evidence type="ECO:0000256" key="1">
    <source>
        <dbReference type="SAM" id="MobiDB-lite"/>
    </source>
</evidence>
<proteinExistence type="predicted"/>
<evidence type="ECO:0000313" key="4">
    <source>
        <dbReference type="Proteomes" id="UP000736672"/>
    </source>
</evidence>
<dbReference type="Pfam" id="PF12929">
    <property type="entry name" value="Mid1"/>
    <property type="match status" value="1"/>
</dbReference>
<feature type="chain" id="PRO_5040321162" evidence="2">
    <location>
        <begin position="36"/>
        <end position="625"/>
    </location>
</feature>
<feature type="region of interest" description="Disordered" evidence="1">
    <location>
        <begin position="115"/>
        <end position="142"/>
    </location>
</feature>
<sequence>MTLDSPISRLFTSTAASLLALLLCLAFGSLAFASAAEPVLDSAIHIEEPIERSSGLDLIYEPEFAPFDRSIIGRAPNDPKPELSSLDNNGPDARNLGPGKTTCYVIDKKTLLDGQRSERDITGDESTDGNSEGHQNSRRAETRTVYISANTCNGPAAGTKDGKPLKMPQLTLYVSTTNKTQCPDATNFDEKNSALKEIPFVEGAVMYTLNATDTVYLSIAAPNLTRKEEAVWKYEVAISFDEYYHSYVPNNGSVELLWLDSDSKSALLVSRVLSSNSSETQTIMKRPPPYEIYIGNNNLKTVDGLRHSACGLKNSADIWASSDKTGQRYNQVTMGMTLRGPGPEQLPKQQFLLEGLNSSTNYTGILVKMPTKSNKRQSNNGRTIGGGGIVFQSTDFETSSGTNCMVVTDLTFCNETQYAVPGNNKKYNNTMLAKEYDDYARTMYANFEKVLAQVACEAPPESAYSLARTCDDCREAYKRWLCTVSIPRCEDVMGGSNISIIRNAFHPFPNGTKLSADFLKGQTIKPANNASRNAFIDQTIKPGPYREMLPCEDLCYDVVQSCPAQIGFGCPQPGFQSFDVSYGQRGTGVTCNYPGEARTKISAAGVLSPSVLLLSAVPLMVWLGL</sequence>
<feature type="signal peptide" evidence="2">
    <location>
        <begin position="1"/>
        <end position="35"/>
    </location>
</feature>
<reference evidence="3" key="1">
    <citation type="journal article" date="2021" name="Nat. Commun.">
        <title>Genetic determinants of endophytism in the Arabidopsis root mycobiome.</title>
        <authorList>
            <person name="Mesny F."/>
            <person name="Miyauchi S."/>
            <person name="Thiergart T."/>
            <person name="Pickel B."/>
            <person name="Atanasova L."/>
            <person name="Karlsson M."/>
            <person name="Huettel B."/>
            <person name="Barry K.W."/>
            <person name="Haridas S."/>
            <person name="Chen C."/>
            <person name="Bauer D."/>
            <person name="Andreopoulos W."/>
            <person name="Pangilinan J."/>
            <person name="LaButti K."/>
            <person name="Riley R."/>
            <person name="Lipzen A."/>
            <person name="Clum A."/>
            <person name="Drula E."/>
            <person name="Henrissat B."/>
            <person name="Kohler A."/>
            <person name="Grigoriev I.V."/>
            <person name="Martin F.M."/>
            <person name="Hacquard S."/>
        </authorList>
    </citation>
    <scope>NUCLEOTIDE SEQUENCE</scope>
    <source>
        <strain evidence="3">FSSC 5 MPI-SDFR-AT-0091</strain>
    </source>
</reference>
<keyword evidence="2" id="KW-0732">Signal</keyword>
<accession>A0A9P9HUC9</accession>